<name>A0AAJ1W4Z4_9MYCO</name>
<reference evidence="1" key="1">
    <citation type="submission" date="2023-06" db="EMBL/GenBank/DDBJ databases">
        <title>Identification of two novel mycobacterium reveal diversities and complexities of Mycobacterium gordonae clade.</title>
        <authorList>
            <person name="Matsumoto Y."/>
            <person name="Nakamura S."/>
            <person name="Motooka D."/>
            <person name="Fukushima K."/>
        </authorList>
    </citation>
    <scope>NUCLEOTIDE SEQUENCE</scope>
    <source>
        <strain evidence="1">TY812</strain>
    </source>
</reference>
<dbReference type="EMBL" id="JAUFSA010000001">
    <property type="protein sequence ID" value="MDP7737481.1"/>
    <property type="molecule type" value="Genomic_DNA"/>
</dbReference>
<proteinExistence type="predicted"/>
<sequence length="47" mass="5660">MWIIELNIAGHTFTREMPDLRRRPFRLSARHLHWPAIRHPHEPSHAA</sequence>
<gene>
    <name evidence="1" type="ORF">QXL92_22295</name>
</gene>
<accession>A0AAJ1W4Z4</accession>
<evidence type="ECO:0000313" key="2">
    <source>
        <dbReference type="Proteomes" id="UP001229081"/>
    </source>
</evidence>
<dbReference type="RefSeq" id="WP_162951374.1">
    <property type="nucleotide sequence ID" value="NZ_BLKX01000001.1"/>
</dbReference>
<dbReference type="Proteomes" id="UP001229081">
    <property type="component" value="Unassembled WGS sequence"/>
</dbReference>
<protein>
    <submittedName>
        <fullName evidence="1">Uncharacterized protein</fullName>
    </submittedName>
</protein>
<dbReference type="AlphaFoldDB" id="A0AAJ1W4Z4"/>
<organism evidence="1 2">
    <name type="scientific">Mycobacterium paragordonae</name>
    <dbReference type="NCBI Taxonomy" id="1389713"/>
    <lineage>
        <taxon>Bacteria</taxon>
        <taxon>Bacillati</taxon>
        <taxon>Actinomycetota</taxon>
        <taxon>Actinomycetes</taxon>
        <taxon>Mycobacteriales</taxon>
        <taxon>Mycobacteriaceae</taxon>
        <taxon>Mycobacterium</taxon>
    </lineage>
</organism>
<comment type="caution">
    <text evidence="1">The sequence shown here is derived from an EMBL/GenBank/DDBJ whole genome shotgun (WGS) entry which is preliminary data.</text>
</comment>
<evidence type="ECO:0000313" key="1">
    <source>
        <dbReference type="EMBL" id="MDP7737481.1"/>
    </source>
</evidence>